<dbReference type="Proteomes" id="UP001528673">
    <property type="component" value="Unassembled WGS sequence"/>
</dbReference>
<evidence type="ECO:0000313" key="1">
    <source>
        <dbReference type="EMBL" id="MDD0837915.1"/>
    </source>
</evidence>
<proteinExistence type="predicted"/>
<keyword evidence="1" id="KW-0132">Cell division</keyword>
<dbReference type="GO" id="GO:0051301">
    <property type="term" value="P:cell division"/>
    <property type="evidence" value="ECO:0007669"/>
    <property type="project" value="UniProtKB-KW"/>
</dbReference>
<organism evidence="1 2">
    <name type="scientific">Curvibacter cyanobacteriorum</name>
    <dbReference type="NCBI Taxonomy" id="3026422"/>
    <lineage>
        <taxon>Bacteria</taxon>
        <taxon>Pseudomonadati</taxon>
        <taxon>Pseudomonadota</taxon>
        <taxon>Betaproteobacteria</taxon>
        <taxon>Burkholderiales</taxon>
        <taxon>Comamonadaceae</taxon>
        <taxon>Curvibacter</taxon>
    </lineage>
</organism>
<sequence length="691" mass="76624">MSFASDLFIDQDGEPIPGKIPAELLLQGPASNAQMAAVQSLYFDFMTQQRLSLSPSASWNVGLSDGSRVRFEYAYGMTRIFVWPASTEDESATVAPLAYPAYVSLEYAPIYERSIIDLGTYSPQEYPPEPVYTAPEYTVPEPTFDQSAPVYMGVVRTNPNGTPPNYNLQAGSTIFDTKTTNYIDGTISEDGLTVVGAGSQNIYRRTIAYTLAGGGYIGYEYVFLSLAPANYPRLTENGQYTDFGFLRNPSIGDNELPWTIDTSWYDQITAYNNARDAEYNAAYLAWRNSTYAAWQADRTAFFNNAYATWRATVYQAWLDECAAIDAQYPANTSNNILTNLRRAARPAQLAALAAWLDTGIASPHLTARYLALPFNVSYAHTGTLDLSGGSVAGDNQVTEYPAAYRITYNVTNATRASGYTEHYSDGYAEAMMILQAGWSFGGDVSQPRNLFGWRANGQYSRLSQWFPYNYFERPQTVPGDLSSLTFDTAPGYAAFMASAIERSEAPGLKPSSDRFVPEDTTITLIQLEYDTYDPITRQWMWLPHVGMIYVDAIWLKSLGQFTVPTRPSSQSEGVSPRAVRVRRVLRQKRNPDLSWTTPTDVPTDELREPAFPSFPLTSLWTEYPTTIVAVLGLPGFAAPKPTPDTQFPHDAVAVFAGMNGDFEDLVTGSWTMNPTPMRLAAKALSYVYKVT</sequence>
<reference evidence="1 2" key="1">
    <citation type="submission" date="2023-02" db="EMBL/GenBank/DDBJ databases">
        <title>Bacterial whole genomic sequence of Curvibacter sp. HBC61.</title>
        <authorList>
            <person name="Le V."/>
            <person name="Ko S.-R."/>
            <person name="Ahn C.-Y."/>
            <person name="Oh H.-M."/>
        </authorList>
    </citation>
    <scope>NUCLEOTIDE SEQUENCE [LARGE SCALE GENOMIC DNA]</scope>
    <source>
        <strain evidence="1 2">HBC61</strain>
    </source>
</reference>
<protein>
    <submittedName>
        <fullName evidence="1">Cell division protein FtsQ/DivIB</fullName>
    </submittedName>
</protein>
<name>A0ABT5MV44_9BURK</name>
<gene>
    <name evidence="1" type="ORF">PSQ40_04955</name>
</gene>
<keyword evidence="2" id="KW-1185">Reference proteome</keyword>
<dbReference type="RefSeq" id="WP_273949238.1">
    <property type="nucleotide sequence ID" value="NZ_JAQSIP010000002.1"/>
</dbReference>
<accession>A0ABT5MV44</accession>
<comment type="caution">
    <text evidence="1">The sequence shown here is derived from an EMBL/GenBank/DDBJ whole genome shotgun (WGS) entry which is preliminary data.</text>
</comment>
<evidence type="ECO:0000313" key="2">
    <source>
        <dbReference type="Proteomes" id="UP001528673"/>
    </source>
</evidence>
<dbReference type="EMBL" id="JAQSIP010000002">
    <property type="protein sequence ID" value="MDD0837915.1"/>
    <property type="molecule type" value="Genomic_DNA"/>
</dbReference>
<keyword evidence="1" id="KW-0131">Cell cycle</keyword>